<dbReference type="PANTHER" id="PTHR47186:SF3">
    <property type="entry name" value="OS09G0267800 PROTEIN"/>
    <property type="match status" value="1"/>
</dbReference>
<dbReference type="OrthoDB" id="2973320at2759"/>
<dbReference type="Gene3D" id="3.80.10.10">
    <property type="entry name" value="Ribonuclease Inhibitor"/>
    <property type="match status" value="1"/>
</dbReference>
<accession>A0A2P5FUY1</accession>
<evidence type="ECO:0000259" key="1">
    <source>
        <dbReference type="Pfam" id="PF25019"/>
    </source>
</evidence>
<evidence type="ECO:0000313" key="2">
    <source>
        <dbReference type="EMBL" id="POO01575.1"/>
    </source>
</evidence>
<keyword evidence="3" id="KW-1185">Reference proteome</keyword>
<evidence type="ECO:0000313" key="3">
    <source>
        <dbReference type="Proteomes" id="UP000237000"/>
    </source>
</evidence>
<reference evidence="3" key="1">
    <citation type="submission" date="2016-06" db="EMBL/GenBank/DDBJ databases">
        <title>Parallel loss of symbiosis genes in relatives of nitrogen-fixing non-legume Parasponia.</title>
        <authorList>
            <person name="Van Velzen R."/>
            <person name="Holmer R."/>
            <person name="Bu F."/>
            <person name="Rutten L."/>
            <person name="Van Zeijl A."/>
            <person name="Liu W."/>
            <person name="Santuari L."/>
            <person name="Cao Q."/>
            <person name="Sharma T."/>
            <person name="Shen D."/>
            <person name="Roswanjaya Y."/>
            <person name="Wardhani T."/>
            <person name="Kalhor M.S."/>
            <person name="Jansen J."/>
            <person name="Van den Hoogen J."/>
            <person name="Gungor B."/>
            <person name="Hartog M."/>
            <person name="Hontelez J."/>
            <person name="Verver J."/>
            <person name="Yang W.-C."/>
            <person name="Schijlen E."/>
            <person name="Repin R."/>
            <person name="Schilthuizen M."/>
            <person name="Schranz E."/>
            <person name="Heidstra R."/>
            <person name="Miyata K."/>
            <person name="Fedorova E."/>
            <person name="Kohlen W."/>
            <person name="Bisseling T."/>
            <person name="Smit S."/>
            <person name="Geurts R."/>
        </authorList>
    </citation>
    <scope>NUCLEOTIDE SEQUENCE [LARGE SCALE GENOMIC DNA]</scope>
    <source>
        <strain evidence="3">cv. RG33-2</strain>
    </source>
</reference>
<protein>
    <submittedName>
        <fullName evidence="2">LRR domain containing protein</fullName>
    </submittedName>
</protein>
<proteinExistence type="predicted"/>
<comment type="caution">
    <text evidence="2">The sequence shown here is derived from an EMBL/GenBank/DDBJ whole genome shotgun (WGS) entry which is preliminary data.</text>
</comment>
<dbReference type="Pfam" id="PF25019">
    <property type="entry name" value="LRR_R13L1-DRL21"/>
    <property type="match status" value="1"/>
</dbReference>
<dbReference type="Proteomes" id="UP000237000">
    <property type="component" value="Unassembled WGS sequence"/>
</dbReference>
<gene>
    <name evidence="2" type="ORF">TorRG33x02_023520</name>
</gene>
<dbReference type="SUPFAM" id="SSF52047">
    <property type="entry name" value="RNI-like"/>
    <property type="match status" value="1"/>
</dbReference>
<dbReference type="EMBL" id="JXTC01000007">
    <property type="protein sequence ID" value="POO01575.1"/>
    <property type="molecule type" value="Genomic_DNA"/>
</dbReference>
<dbReference type="InterPro" id="IPR056789">
    <property type="entry name" value="LRR_R13L1-DRL21"/>
</dbReference>
<feature type="domain" description="R13L1/DRL21-like LRR repeat region" evidence="1">
    <location>
        <begin position="52"/>
        <end position="172"/>
    </location>
</feature>
<dbReference type="STRING" id="63057.A0A2P5FUY1"/>
<sequence>MEKLIHLKHLYIYRCIQLEGLPKGISRLSRLRSLDMLVVPEHKEAYFDIGDLKRLKNLRLEGLRCVKGCRNLGNAAEAEKIGLKNIQDFHFLHLDFGQSKNNSGFEDDSAILEALEPHQSLRQLYIKNYMSPKVSPRWMLSLINLRQVVLVGCDNCEILPSLGELPFLEGFNANGMNSLKNVGVEFLVYGASLGGKKGLLIIPKMKCPVLGQWGGLRRVVGSTMNSLHEANLRVMPLFLPLSGLTPTTECYSVLACVSNLIIKFALFYFD</sequence>
<dbReference type="InParanoid" id="A0A2P5FUY1"/>
<dbReference type="AlphaFoldDB" id="A0A2P5FUY1"/>
<organism evidence="2 3">
    <name type="scientific">Trema orientale</name>
    <name type="common">Charcoal tree</name>
    <name type="synonym">Celtis orientalis</name>
    <dbReference type="NCBI Taxonomy" id="63057"/>
    <lineage>
        <taxon>Eukaryota</taxon>
        <taxon>Viridiplantae</taxon>
        <taxon>Streptophyta</taxon>
        <taxon>Embryophyta</taxon>
        <taxon>Tracheophyta</taxon>
        <taxon>Spermatophyta</taxon>
        <taxon>Magnoliopsida</taxon>
        <taxon>eudicotyledons</taxon>
        <taxon>Gunneridae</taxon>
        <taxon>Pentapetalae</taxon>
        <taxon>rosids</taxon>
        <taxon>fabids</taxon>
        <taxon>Rosales</taxon>
        <taxon>Cannabaceae</taxon>
        <taxon>Trema</taxon>
    </lineage>
</organism>
<name>A0A2P5FUY1_TREOI</name>
<dbReference type="PANTHER" id="PTHR47186">
    <property type="entry name" value="LEUCINE-RICH REPEAT-CONTAINING PROTEIN 57"/>
    <property type="match status" value="1"/>
</dbReference>
<dbReference type="InterPro" id="IPR032675">
    <property type="entry name" value="LRR_dom_sf"/>
</dbReference>